<protein>
    <submittedName>
        <fullName evidence="3">Uncharacterized protein</fullName>
    </submittedName>
</protein>
<keyword evidence="4" id="KW-1185">Reference proteome</keyword>
<feature type="coiled-coil region" evidence="1">
    <location>
        <begin position="26"/>
        <end position="53"/>
    </location>
</feature>
<comment type="caution">
    <text evidence="3">The sequence shown here is derived from an EMBL/GenBank/DDBJ whole genome shotgun (WGS) entry which is preliminary data.</text>
</comment>
<reference evidence="3 4" key="1">
    <citation type="journal article" date="2011" name="PLoS Pathog.">
        <title>Endophytic Life Strategies Decoded by Genome and Transcriptome Analyses of the Mutualistic Root Symbiont Piriformospora indica.</title>
        <authorList>
            <person name="Zuccaro A."/>
            <person name="Lahrmann U."/>
            <person name="Guldener U."/>
            <person name="Langen G."/>
            <person name="Pfiffi S."/>
            <person name="Biedenkopf D."/>
            <person name="Wong P."/>
            <person name="Samans B."/>
            <person name="Grimm C."/>
            <person name="Basiewicz M."/>
            <person name="Murat C."/>
            <person name="Martin F."/>
            <person name="Kogel K.H."/>
        </authorList>
    </citation>
    <scope>NUCLEOTIDE SEQUENCE [LARGE SCALE GENOMIC DNA]</scope>
    <source>
        <strain evidence="3 4">DSM 11827</strain>
    </source>
</reference>
<organism evidence="3 4">
    <name type="scientific">Serendipita indica (strain DSM 11827)</name>
    <name type="common">Root endophyte fungus</name>
    <name type="synonym">Piriformospora indica</name>
    <dbReference type="NCBI Taxonomy" id="1109443"/>
    <lineage>
        <taxon>Eukaryota</taxon>
        <taxon>Fungi</taxon>
        <taxon>Dikarya</taxon>
        <taxon>Basidiomycota</taxon>
        <taxon>Agaricomycotina</taxon>
        <taxon>Agaricomycetes</taxon>
        <taxon>Sebacinales</taxon>
        <taxon>Serendipitaceae</taxon>
        <taxon>Serendipita</taxon>
    </lineage>
</organism>
<dbReference type="HOGENOM" id="CLU_644224_0_0_1"/>
<sequence length="426" mass="45771">MPSKTLRFNPIPSALHNLGGPQQQSLMELQATLQHMQNLLDKARKREATVEATSMAATQPNPACLASPSQHNNQLHYPQDVWAELSSIAKKIVDTTTQIKDIKASHKSLQCHWARFNNNFKKEAKKVAAKMSASHCKEVCKDLKVAQHQLIEDAEKFASAQPPHKGMFADSFSPGSRSRHISNFLSTSIYLPPSPQSPLGLPPLSSPHQYQAEGHASGKRAIATELCDLGYSMAVVHPPLPSLLPSNRAMQRAVLAPSKVVKRGLSPDPMAASDWDARAWSSTVPLTLQDPLILGNYCAFLGHSSGSSRGTCWYEVKPFEGGREIEALCVTTLKRKNSSGALASPVLTSQTGVELDKAGAIQADGSSLGMTLPELGDEEGFAGVISGPKPSTAEELPPLSSESLEDLSAISLLLELPVPDPEQAEG</sequence>
<proteinExistence type="predicted"/>
<keyword evidence="1" id="KW-0175">Coiled coil</keyword>
<gene>
    <name evidence="3" type="ORF">PIIN_09012</name>
</gene>
<dbReference type="Proteomes" id="UP000007148">
    <property type="component" value="Unassembled WGS sequence"/>
</dbReference>
<dbReference type="EMBL" id="CAFZ01000387">
    <property type="protein sequence ID" value="CCA75027.1"/>
    <property type="molecule type" value="Genomic_DNA"/>
</dbReference>
<evidence type="ECO:0000256" key="1">
    <source>
        <dbReference type="SAM" id="Coils"/>
    </source>
</evidence>
<evidence type="ECO:0000313" key="4">
    <source>
        <dbReference type="Proteomes" id="UP000007148"/>
    </source>
</evidence>
<evidence type="ECO:0000313" key="3">
    <source>
        <dbReference type="EMBL" id="CCA75027.1"/>
    </source>
</evidence>
<dbReference type="AlphaFoldDB" id="G4TUN4"/>
<feature type="region of interest" description="Disordered" evidence="2">
    <location>
        <begin position="380"/>
        <end position="401"/>
    </location>
</feature>
<evidence type="ECO:0000256" key="2">
    <source>
        <dbReference type="SAM" id="MobiDB-lite"/>
    </source>
</evidence>
<name>G4TUN4_SERID</name>
<dbReference type="InParanoid" id="G4TUN4"/>
<accession>G4TUN4</accession>